<dbReference type="InterPro" id="IPR002938">
    <property type="entry name" value="FAD-bd"/>
</dbReference>
<keyword evidence="3" id="KW-0560">Oxidoreductase</keyword>
<sequence>MDAHPPPKLRLGIVKNVEVHLYEAATKLEEIGAGISIFNRTWELLTTLGCREMIKERAFTYSRMSSREVNSDMVAQMRKSDQKDGFTFLNLTVPGGSWSIHRADLHKALLAKLPENCRIHLASRIVACVEHESFATLTLQDGTTASFDLVVGADGIRSTIRKELAAKLPSQLDCINPIWTGSVGYRSLIPMETLAQKSPGHRAITTPIMYCGKNKSKQQHIVAYPISKGRLINVVVFFSEPEKEGTPFLGEVMREVSQDEVLGQFEGWEDEAIDLLKSIDKPSCWPILASKPLSAYGSGRIAVLGDAAHAMTPHLGSGAGQAIEDAYILASVITLGVQDGVNIARMTDIYSTVRQPMGNYVLNSSRSQGLRYELNSPGLEDVKENEPIQMDRLIGLAEEIIRAFKWSWNTSVQEDQKRAQALL</sequence>
<gene>
    <name evidence="5" type="ORF">P691DRAFT_788326</name>
</gene>
<dbReference type="Proteomes" id="UP000807342">
    <property type="component" value="Unassembled WGS sequence"/>
</dbReference>
<evidence type="ECO:0000259" key="4">
    <source>
        <dbReference type="Pfam" id="PF01494"/>
    </source>
</evidence>
<dbReference type="Gene3D" id="3.50.50.60">
    <property type="entry name" value="FAD/NAD(P)-binding domain"/>
    <property type="match status" value="1"/>
</dbReference>
<dbReference type="SUPFAM" id="SSF51905">
    <property type="entry name" value="FAD/NAD(P)-binding domain"/>
    <property type="match status" value="1"/>
</dbReference>
<organism evidence="5 6">
    <name type="scientific">Macrolepiota fuliginosa MF-IS2</name>
    <dbReference type="NCBI Taxonomy" id="1400762"/>
    <lineage>
        <taxon>Eukaryota</taxon>
        <taxon>Fungi</taxon>
        <taxon>Dikarya</taxon>
        <taxon>Basidiomycota</taxon>
        <taxon>Agaricomycotina</taxon>
        <taxon>Agaricomycetes</taxon>
        <taxon>Agaricomycetidae</taxon>
        <taxon>Agaricales</taxon>
        <taxon>Agaricineae</taxon>
        <taxon>Agaricaceae</taxon>
        <taxon>Macrolepiota</taxon>
    </lineage>
</organism>
<evidence type="ECO:0000313" key="6">
    <source>
        <dbReference type="Proteomes" id="UP000807342"/>
    </source>
</evidence>
<evidence type="ECO:0000256" key="2">
    <source>
        <dbReference type="ARBA" id="ARBA00022827"/>
    </source>
</evidence>
<keyword evidence="2" id="KW-0274">FAD</keyword>
<evidence type="ECO:0000313" key="5">
    <source>
        <dbReference type="EMBL" id="KAF9443216.1"/>
    </source>
</evidence>
<evidence type="ECO:0000256" key="1">
    <source>
        <dbReference type="ARBA" id="ARBA00022630"/>
    </source>
</evidence>
<dbReference type="SUPFAM" id="SSF54373">
    <property type="entry name" value="FAD-linked reductases, C-terminal domain"/>
    <property type="match status" value="1"/>
</dbReference>
<proteinExistence type="predicted"/>
<dbReference type="InterPro" id="IPR036188">
    <property type="entry name" value="FAD/NAD-bd_sf"/>
</dbReference>
<dbReference type="GO" id="GO:0044550">
    <property type="term" value="P:secondary metabolite biosynthetic process"/>
    <property type="evidence" value="ECO:0007669"/>
    <property type="project" value="TreeGrafter"/>
</dbReference>
<dbReference type="OrthoDB" id="417877at2759"/>
<dbReference type="PANTHER" id="PTHR46720:SF3">
    <property type="entry name" value="FAD-BINDING DOMAIN-CONTAINING PROTEIN-RELATED"/>
    <property type="match status" value="1"/>
</dbReference>
<dbReference type="PANTHER" id="PTHR46720">
    <property type="entry name" value="HYDROXYLASE, PUTATIVE (AFU_ORTHOLOGUE AFUA_3G01460)-RELATED"/>
    <property type="match status" value="1"/>
</dbReference>
<dbReference type="AlphaFoldDB" id="A0A9P5X4G2"/>
<accession>A0A9P5X4G2</accession>
<dbReference type="GO" id="GO:0016491">
    <property type="term" value="F:oxidoreductase activity"/>
    <property type="evidence" value="ECO:0007669"/>
    <property type="project" value="UniProtKB-KW"/>
</dbReference>
<comment type="caution">
    <text evidence="5">The sequence shown here is derived from an EMBL/GenBank/DDBJ whole genome shotgun (WGS) entry which is preliminary data.</text>
</comment>
<dbReference type="EMBL" id="MU151504">
    <property type="protein sequence ID" value="KAF9443216.1"/>
    <property type="molecule type" value="Genomic_DNA"/>
</dbReference>
<keyword evidence="6" id="KW-1185">Reference proteome</keyword>
<dbReference type="GO" id="GO:0071949">
    <property type="term" value="F:FAD binding"/>
    <property type="evidence" value="ECO:0007669"/>
    <property type="project" value="InterPro"/>
</dbReference>
<evidence type="ECO:0000256" key="3">
    <source>
        <dbReference type="ARBA" id="ARBA00023002"/>
    </source>
</evidence>
<reference evidence="5" key="1">
    <citation type="submission" date="2020-11" db="EMBL/GenBank/DDBJ databases">
        <authorList>
            <consortium name="DOE Joint Genome Institute"/>
            <person name="Ahrendt S."/>
            <person name="Riley R."/>
            <person name="Andreopoulos W."/>
            <person name="Labutti K."/>
            <person name="Pangilinan J."/>
            <person name="Ruiz-Duenas F.J."/>
            <person name="Barrasa J.M."/>
            <person name="Sanchez-Garcia M."/>
            <person name="Camarero S."/>
            <person name="Miyauchi S."/>
            <person name="Serrano A."/>
            <person name="Linde D."/>
            <person name="Babiker R."/>
            <person name="Drula E."/>
            <person name="Ayuso-Fernandez I."/>
            <person name="Pacheco R."/>
            <person name="Padilla G."/>
            <person name="Ferreira P."/>
            <person name="Barriuso J."/>
            <person name="Kellner H."/>
            <person name="Castanera R."/>
            <person name="Alfaro M."/>
            <person name="Ramirez L."/>
            <person name="Pisabarro A.G."/>
            <person name="Kuo A."/>
            <person name="Tritt A."/>
            <person name="Lipzen A."/>
            <person name="He G."/>
            <person name="Yan M."/>
            <person name="Ng V."/>
            <person name="Cullen D."/>
            <person name="Martin F."/>
            <person name="Rosso M.-N."/>
            <person name="Henrissat B."/>
            <person name="Hibbett D."/>
            <person name="Martinez A.T."/>
            <person name="Grigoriev I.V."/>
        </authorList>
    </citation>
    <scope>NUCLEOTIDE SEQUENCE</scope>
    <source>
        <strain evidence="5">MF-IS2</strain>
    </source>
</reference>
<keyword evidence="1" id="KW-0285">Flavoprotein</keyword>
<name>A0A9P5X4G2_9AGAR</name>
<dbReference type="InterPro" id="IPR051104">
    <property type="entry name" value="FAD_monoxygenase"/>
</dbReference>
<feature type="domain" description="FAD-binding" evidence="4">
    <location>
        <begin position="32"/>
        <end position="362"/>
    </location>
</feature>
<dbReference type="Pfam" id="PF01494">
    <property type="entry name" value="FAD_binding_3"/>
    <property type="match status" value="1"/>
</dbReference>
<dbReference type="PRINTS" id="PR00420">
    <property type="entry name" value="RNGMNOXGNASE"/>
</dbReference>
<protein>
    <submittedName>
        <fullName evidence="5">Salicylate hydroxylase</fullName>
    </submittedName>
</protein>